<evidence type="ECO:0000313" key="2">
    <source>
        <dbReference type="WBParaSite" id="PS1159_v2.g7000.t1"/>
    </source>
</evidence>
<evidence type="ECO:0000313" key="1">
    <source>
        <dbReference type="Proteomes" id="UP000887580"/>
    </source>
</evidence>
<dbReference type="Proteomes" id="UP000887580">
    <property type="component" value="Unplaced"/>
</dbReference>
<accession>A0AC35GNE6</accession>
<name>A0AC35GNE6_9BILA</name>
<dbReference type="WBParaSite" id="PS1159_v2.g7000.t1">
    <property type="protein sequence ID" value="PS1159_v2.g7000.t1"/>
    <property type="gene ID" value="PS1159_v2.g7000"/>
</dbReference>
<organism evidence="1 2">
    <name type="scientific">Panagrolaimus sp. PS1159</name>
    <dbReference type="NCBI Taxonomy" id="55785"/>
    <lineage>
        <taxon>Eukaryota</taxon>
        <taxon>Metazoa</taxon>
        <taxon>Ecdysozoa</taxon>
        <taxon>Nematoda</taxon>
        <taxon>Chromadorea</taxon>
        <taxon>Rhabditida</taxon>
        <taxon>Tylenchina</taxon>
        <taxon>Panagrolaimomorpha</taxon>
        <taxon>Panagrolaimoidea</taxon>
        <taxon>Panagrolaimidae</taxon>
        <taxon>Panagrolaimus</taxon>
    </lineage>
</organism>
<protein>
    <submittedName>
        <fullName evidence="2">Eukaryotic translation initiation factor 3 subunit H</fullName>
    </submittedName>
</protein>
<reference evidence="2" key="1">
    <citation type="submission" date="2022-11" db="UniProtKB">
        <authorList>
            <consortium name="WormBaseParasite"/>
        </authorList>
    </citation>
    <scope>IDENTIFICATION</scope>
</reference>
<sequence length="364" mass="40914">MFRFTSFAIMADKIILNEAKVKTVQLDCLVVMKIIKHVDSEFYSGMSEVAGETCAGILTGLIAADDHRLEVTNCFPTPRSEVLIEGEEFSQGVLQNDDGKHTEITDMLKRFREMNIDYELVGFYQAHKFGACFTQEVIDSLVDYQTIFQDGVVIVYDPVRTRQGQVSLRAFRLTNKALELSISGDWSPEAVAAAKLTHETILEELPVVIKNSHLMNVMLSQLGLVRKTKPAPFLELGTRRSLEKCLRSLLGNVDELNKSIQAYSKYVNEKQRYDALLNSLIQKRQAENDQRAQRNEPPLSLDEIKRQLKVPQLLTRGGMMDIFLNASNAGAFANYASEVTNENIAKLFISESVANAVEESHTRA</sequence>
<proteinExistence type="predicted"/>